<evidence type="ECO:0000313" key="1">
    <source>
        <dbReference type="EMBL" id="CAB4289622.1"/>
    </source>
</evidence>
<dbReference type="AlphaFoldDB" id="A0A6J5VNK2"/>
<sequence length="74" mass="8429">MSNLGINRIYRMKEIHVRVDEFLQCAMKTIKLKRLQNTSTQVGLAIAIEQGHVEVITHYVEQIQASSTTSKLNT</sequence>
<protein>
    <submittedName>
        <fullName evidence="1">Uncharacterized protein</fullName>
    </submittedName>
</protein>
<dbReference type="Proteomes" id="UP000507222">
    <property type="component" value="Unassembled WGS sequence"/>
</dbReference>
<evidence type="ECO:0000313" key="2">
    <source>
        <dbReference type="Proteomes" id="UP000507222"/>
    </source>
</evidence>
<organism evidence="1 2">
    <name type="scientific">Prunus armeniaca</name>
    <name type="common">Apricot</name>
    <name type="synonym">Armeniaca vulgaris</name>
    <dbReference type="NCBI Taxonomy" id="36596"/>
    <lineage>
        <taxon>Eukaryota</taxon>
        <taxon>Viridiplantae</taxon>
        <taxon>Streptophyta</taxon>
        <taxon>Embryophyta</taxon>
        <taxon>Tracheophyta</taxon>
        <taxon>Spermatophyta</taxon>
        <taxon>Magnoliopsida</taxon>
        <taxon>eudicotyledons</taxon>
        <taxon>Gunneridae</taxon>
        <taxon>Pentapetalae</taxon>
        <taxon>rosids</taxon>
        <taxon>fabids</taxon>
        <taxon>Rosales</taxon>
        <taxon>Rosaceae</taxon>
        <taxon>Amygdaloideae</taxon>
        <taxon>Amygdaleae</taxon>
        <taxon>Prunus</taxon>
    </lineage>
</organism>
<dbReference type="EMBL" id="CAEKDK010000008">
    <property type="protein sequence ID" value="CAB4289622.1"/>
    <property type="molecule type" value="Genomic_DNA"/>
</dbReference>
<gene>
    <name evidence="1" type="ORF">CURHAP_LOCUS48769</name>
</gene>
<name>A0A6J5VNK2_PRUAR</name>
<proteinExistence type="predicted"/>
<accession>A0A6J5VNK2</accession>
<reference evidence="1 2" key="1">
    <citation type="submission" date="2020-05" db="EMBL/GenBank/DDBJ databases">
        <authorList>
            <person name="Campoy J."/>
            <person name="Schneeberger K."/>
            <person name="Spophaly S."/>
        </authorList>
    </citation>
    <scope>NUCLEOTIDE SEQUENCE [LARGE SCALE GENOMIC DNA]</scope>
    <source>
        <strain evidence="1">PruArmRojPasFocal</strain>
    </source>
</reference>